<dbReference type="GO" id="GO:0016747">
    <property type="term" value="F:acyltransferase activity, transferring groups other than amino-acyl groups"/>
    <property type="evidence" value="ECO:0007669"/>
    <property type="project" value="InterPro"/>
</dbReference>
<dbReference type="InterPro" id="IPR000182">
    <property type="entry name" value="GNAT_dom"/>
</dbReference>
<dbReference type="AlphaFoldDB" id="A0A0Q1DRN5"/>
<feature type="domain" description="N-acetyltransferase" evidence="1">
    <location>
        <begin position="19"/>
        <end position="173"/>
    </location>
</feature>
<protein>
    <recommendedName>
        <fullName evidence="1">N-acetyltransferase domain-containing protein</fullName>
    </recommendedName>
</protein>
<dbReference type="OrthoDB" id="9800604at2"/>
<dbReference type="RefSeq" id="WP_055397615.1">
    <property type="nucleotide sequence ID" value="NZ_LCTZ01000002.1"/>
</dbReference>
<evidence type="ECO:0000313" key="3">
    <source>
        <dbReference type="Proteomes" id="UP000050827"/>
    </source>
</evidence>
<dbReference type="Gene3D" id="3.40.630.30">
    <property type="match status" value="1"/>
</dbReference>
<proteinExistence type="predicted"/>
<reference evidence="2 3" key="1">
    <citation type="submission" date="2015-04" db="EMBL/GenBank/DDBJ databases">
        <title>Complete genome of flavobacterium.</title>
        <authorList>
            <person name="Kwon Y.M."/>
            <person name="Kim S.-J."/>
        </authorList>
    </citation>
    <scope>NUCLEOTIDE SEQUENCE [LARGE SCALE GENOMIC DNA]</scope>
    <source>
        <strain evidence="2 3">DK169</strain>
    </source>
</reference>
<keyword evidence="3" id="KW-1185">Reference proteome</keyword>
<accession>A0A0Q1DRN5</accession>
<dbReference type="SUPFAM" id="SSF55729">
    <property type="entry name" value="Acyl-CoA N-acyltransferases (Nat)"/>
    <property type="match status" value="1"/>
</dbReference>
<dbReference type="PROSITE" id="PS51186">
    <property type="entry name" value="GNAT"/>
    <property type="match status" value="1"/>
</dbReference>
<evidence type="ECO:0000313" key="2">
    <source>
        <dbReference type="EMBL" id="KQC31504.1"/>
    </source>
</evidence>
<organism evidence="2 3">
    <name type="scientific">Flagellimonas eckloniae</name>
    <dbReference type="NCBI Taxonomy" id="346185"/>
    <lineage>
        <taxon>Bacteria</taxon>
        <taxon>Pseudomonadati</taxon>
        <taxon>Bacteroidota</taxon>
        <taxon>Flavobacteriia</taxon>
        <taxon>Flavobacteriales</taxon>
        <taxon>Flavobacteriaceae</taxon>
        <taxon>Flagellimonas</taxon>
    </lineage>
</organism>
<gene>
    <name evidence="2" type="ORF">AAY42_17710</name>
</gene>
<evidence type="ECO:0000259" key="1">
    <source>
        <dbReference type="PROSITE" id="PS51186"/>
    </source>
</evidence>
<sequence length="173" mass="19906">MDISLEPISPETIDTYISVGIKSYNEHYPHLWDNEDTSTYINKNFTKKGVERELSDGNNAHFLIYLKDRAIGIVKLVKNCSIDEFSNEESLLAEKIYLLKAYAGKGIGKIVLQYIENHAKNLNKRILWLDTMQKGNPINFYLKNGFHIKRESELTLTGAKPSERAMWILTKPL</sequence>
<dbReference type="Pfam" id="PF13508">
    <property type="entry name" value="Acetyltransf_7"/>
    <property type="match status" value="1"/>
</dbReference>
<comment type="caution">
    <text evidence="2">The sequence shown here is derived from an EMBL/GenBank/DDBJ whole genome shotgun (WGS) entry which is preliminary data.</text>
</comment>
<name>A0A0Q1DRN5_9FLAO</name>
<dbReference type="InterPro" id="IPR016181">
    <property type="entry name" value="Acyl_CoA_acyltransferase"/>
</dbReference>
<dbReference type="CDD" id="cd04301">
    <property type="entry name" value="NAT_SF"/>
    <property type="match status" value="1"/>
</dbReference>
<dbReference type="EMBL" id="LCTZ01000002">
    <property type="protein sequence ID" value="KQC31504.1"/>
    <property type="molecule type" value="Genomic_DNA"/>
</dbReference>
<dbReference type="Proteomes" id="UP000050827">
    <property type="component" value="Unassembled WGS sequence"/>
</dbReference>
<dbReference type="STRING" id="346185.AAY42_17710"/>